<accession>G3ILR1</accession>
<evidence type="ECO:0000256" key="1">
    <source>
        <dbReference type="SAM" id="Phobius"/>
    </source>
</evidence>
<feature type="transmembrane region" description="Helical" evidence="1">
    <location>
        <begin position="33"/>
        <end position="54"/>
    </location>
</feature>
<organism evidence="2 3">
    <name type="scientific">Cricetulus griseus</name>
    <name type="common">Chinese hamster</name>
    <name type="synonym">Cricetulus barabensis griseus</name>
    <dbReference type="NCBI Taxonomy" id="10029"/>
    <lineage>
        <taxon>Eukaryota</taxon>
        <taxon>Metazoa</taxon>
        <taxon>Chordata</taxon>
        <taxon>Craniata</taxon>
        <taxon>Vertebrata</taxon>
        <taxon>Euteleostomi</taxon>
        <taxon>Mammalia</taxon>
        <taxon>Eutheria</taxon>
        <taxon>Euarchontoglires</taxon>
        <taxon>Glires</taxon>
        <taxon>Rodentia</taxon>
        <taxon>Myomorpha</taxon>
        <taxon>Muroidea</taxon>
        <taxon>Cricetidae</taxon>
        <taxon>Cricetinae</taxon>
        <taxon>Cricetulus</taxon>
    </lineage>
</organism>
<proteinExistence type="predicted"/>
<sequence>MAQNLPLLYVSINENLYQYKATNENPYQYKVFLGIWASFIPNCFMLDGGALMGIMKITET</sequence>
<keyword evidence="1" id="KW-0812">Transmembrane</keyword>
<dbReference type="InParanoid" id="G3ILR1"/>
<gene>
    <name evidence="2" type="ORF">I79_024832</name>
</gene>
<dbReference type="EMBL" id="JH004214">
    <property type="protein sequence ID" value="EGW14174.1"/>
    <property type="molecule type" value="Genomic_DNA"/>
</dbReference>
<evidence type="ECO:0000313" key="2">
    <source>
        <dbReference type="EMBL" id="EGW14174.1"/>
    </source>
</evidence>
<evidence type="ECO:0000313" key="3">
    <source>
        <dbReference type="Proteomes" id="UP000001075"/>
    </source>
</evidence>
<protein>
    <submittedName>
        <fullName evidence="2">Uncharacterized protein</fullName>
    </submittedName>
</protein>
<dbReference type="AlphaFoldDB" id="G3ILR1"/>
<keyword evidence="1" id="KW-0472">Membrane</keyword>
<name>G3ILR1_CRIGR</name>
<dbReference type="Proteomes" id="UP000001075">
    <property type="component" value="Unassembled WGS sequence"/>
</dbReference>
<keyword evidence="1" id="KW-1133">Transmembrane helix</keyword>
<reference evidence="3" key="1">
    <citation type="journal article" date="2011" name="Nat. Biotechnol.">
        <title>The genomic sequence of the Chinese hamster ovary (CHO)-K1 cell line.</title>
        <authorList>
            <person name="Xu X."/>
            <person name="Nagarajan H."/>
            <person name="Lewis N.E."/>
            <person name="Pan S."/>
            <person name="Cai Z."/>
            <person name="Liu X."/>
            <person name="Chen W."/>
            <person name="Xie M."/>
            <person name="Wang W."/>
            <person name="Hammond S."/>
            <person name="Andersen M.R."/>
            <person name="Neff N."/>
            <person name="Passarelli B."/>
            <person name="Koh W."/>
            <person name="Fan H.C."/>
            <person name="Wang J."/>
            <person name="Gui Y."/>
            <person name="Lee K.H."/>
            <person name="Betenbaugh M.J."/>
            <person name="Quake S.R."/>
            <person name="Famili I."/>
            <person name="Palsson B.O."/>
            <person name="Wang J."/>
        </authorList>
    </citation>
    <scope>NUCLEOTIDE SEQUENCE [LARGE SCALE GENOMIC DNA]</scope>
    <source>
        <strain evidence="3">CHO K1 cell line</strain>
    </source>
</reference>